<protein>
    <submittedName>
        <fullName evidence="1">Uncharacterized protein</fullName>
    </submittedName>
</protein>
<dbReference type="Proteomes" id="UP001317613">
    <property type="component" value="Chromosome"/>
</dbReference>
<dbReference type="EMBL" id="AP026729">
    <property type="protein sequence ID" value="BDQ62425.1"/>
    <property type="molecule type" value="Genomic_DNA"/>
</dbReference>
<sequence length="53" mass="6182">MLEGKYEVVVNKNLGKADNKYLTAINIAELLSDYLLKEKILDEWEKDKKIIMP</sequence>
<evidence type="ECO:0000313" key="1">
    <source>
        <dbReference type="EMBL" id="BDQ62425.1"/>
    </source>
</evidence>
<organism evidence="1 2">
    <name type="scientific">Enterococcus faecalis</name>
    <name type="common">Streptococcus faecalis</name>
    <dbReference type="NCBI Taxonomy" id="1351"/>
    <lineage>
        <taxon>Bacteria</taxon>
        <taxon>Bacillati</taxon>
        <taxon>Bacillota</taxon>
        <taxon>Bacilli</taxon>
        <taxon>Lactobacillales</taxon>
        <taxon>Enterococcaceae</taxon>
        <taxon>Enterococcus</taxon>
    </lineage>
</organism>
<name>A0AC59HRZ2_ENTFL</name>
<gene>
    <name evidence="1" type="ORF">EfsSVR2332_25030</name>
</gene>
<proteinExistence type="predicted"/>
<accession>A0AC59HRZ2</accession>
<evidence type="ECO:0000313" key="2">
    <source>
        <dbReference type="Proteomes" id="UP001317613"/>
    </source>
</evidence>
<reference evidence="1" key="1">
    <citation type="submission" date="2022-08" db="EMBL/GenBank/DDBJ databases">
        <title>Molecular epidemiological analysis of five strains of VanD-type vancomycin-resistant Enterococcus faecalis.</title>
        <authorList>
            <person name="Mimura K."/>
            <person name="Hashimoto Y."/>
            <person name="Tomita H."/>
        </authorList>
    </citation>
    <scope>NUCLEOTIDE SEQUENCE</scope>
    <source>
        <strain evidence="1">SVR2332</strain>
    </source>
</reference>